<proteinExistence type="predicted"/>
<dbReference type="OrthoDB" id="5812814at2"/>
<dbReference type="RefSeq" id="WP_073585303.1">
    <property type="nucleotide sequence ID" value="NZ_AP024897.1"/>
</dbReference>
<dbReference type="EMBL" id="FRFG01000048">
    <property type="protein sequence ID" value="SHO57904.1"/>
    <property type="molecule type" value="Genomic_DNA"/>
</dbReference>
<organism evidence="2 3">
    <name type="scientific">Vibrio quintilis</name>
    <dbReference type="NCBI Taxonomy" id="1117707"/>
    <lineage>
        <taxon>Bacteria</taxon>
        <taxon>Pseudomonadati</taxon>
        <taxon>Pseudomonadota</taxon>
        <taxon>Gammaproteobacteria</taxon>
        <taxon>Vibrionales</taxon>
        <taxon>Vibrionaceae</taxon>
        <taxon>Vibrio</taxon>
    </lineage>
</organism>
<accession>A0A1M7YZ88</accession>
<dbReference type="SUPFAM" id="SSF69255">
    <property type="entry name" value="gp5 N-terminal domain-like"/>
    <property type="match status" value="1"/>
</dbReference>
<reference evidence="3" key="1">
    <citation type="submission" date="2016-12" db="EMBL/GenBank/DDBJ databases">
        <authorList>
            <person name="Rodrigo-Torres L."/>
            <person name="Arahal R.D."/>
            <person name="Lucena T."/>
        </authorList>
    </citation>
    <scope>NUCLEOTIDE SEQUENCE [LARGE SCALE GENOMIC DNA]</scope>
</reference>
<evidence type="ECO:0000313" key="2">
    <source>
        <dbReference type="EMBL" id="SHO57904.1"/>
    </source>
</evidence>
<protein>
    <recommendedName>
        <fullName evidence="4">Phage late control gene D protein (GPD)</fullName>
    </recommendedName>
</protein>
<evidence type="ECO:0000313" key="3">
    <source>
        <dbReference type="Proteomes" id="UP000184600"/>
    </source>
</evidence>
<feature type="region of interest" description="Disordered" evidence="1">
    <location>
        <begin position="524"/>
        <end position="545"/>
    </location>
</feature>
<dbReference type="AlphaFoldDB" id="A0A1M7YZ88"/>
<feature type="compositionally biased region" description="Basic and acidic residues" evidence="1">
    <location>
        <begin position="528"/>
        <end position="545"/>
    </location>
</feature>
<dbReference type="Proteomes" id="UP000184600">
    <property type="component" value="Unassembled WGS sequence"/>
</dbReference>
<evidence type="ECO:0000256" key="1">
    <source>
        <dbReference type="SAM" id="MobiDB-lite"/>
    </source>
</evidence>
<evidence type="ECO:0008006" key="4">
    <source>
        <dbReference type="Google" id="ProtNLM"/>
    </source>
</evidence>
<sequence length="545" mass="61114">MKLEKRLYISNQEYDIADVTVSLRLSLGGKAIFTVQADSAPELKEQVRLDIGYEQDMYIFFEGYIEKTQIAQNGFYKITVKEHAGALSLRWPLSIEHPTAIDILNQLTALTGLDFKYPDADYMKTRIPNFVHQGNGYQCLKNVAETFNIPDCIWCQCDDQKIWFGAYADSHFYNKPMSVPDEFSARQIADSITIVPYPMLRPGRVVNDHRINRVVLNNDEMTIYWQQNNSETYAHKQRIYNDFPELSAGFHLPKLGRVEFVRDNAASGNTADPFRPRYSVDIQMLDADMKVDKTVPVYRSVPLPVNMSGHESGLLAYPLEGTIVEIAFAYGRSDLPLIRSVYGRDYALPDIKPGEQLQQQRDEVSRRTDAAGNITDQTDQVFASSAFTMTDTAQQYSGSFGAHQLDISQHSFENITGKKLIEALGAVEVLTGDNMELGSLGNMHTATAGELIETIGKIRRSIAADHQWLQSPKTWVGSKQENILILLSELMQVVKELADTLSTHTHNGVLAGPATTSTPVQAQTITGHGEDSHSLKQRLDPITKR</sequence>
<gene>
    <name evidence="2" type="ORF">VQ7734_03674</name>
</gene>
<name>A0A1M7YZ88_9VIBR</name>
<keyword evidence="3" id="KW-1185">Reference proteome</keyword>
<dbReference type="STRING" id="1117707.VQ7734_03674"/>